<comment type="caution">
    <text evidence="2">The sequence shown here is derived from an EMBL/GenBank/DDBJ whole genome shotgun (WGS) entry which is preliminary data.</text>
</comment>
<keyword evidence="1" id="KW-0732">Signal</keyword>
<accession>A0A7K1TCT0</accession>
<feature type="signal peptide" evidence="1">
    <location>
        <begin position="1"/>
        <end position="18"/>
    </location>
</feature>
<keyword evidence="3" id="KW-1185">Reference proteome</keyword>
<dbReference type="InterPro" id="IPR018673">
    <property type="entry name" value="DUF2141"/>
</dbReference>
<organism evidence="2 3">
    <name type="scientific">Hymenobacter ginkgonis</name>
    <dbReference type="NCBI Taxonomy" id="2682976"/>
    <lineage>
        <taxon>Bacteria</taxon>
        <taxon>Pseudomonadati</taxon>
        <taxon>Bacteroidota</taxon>
        <taxon>Cytophagia</taxon>
        <taxon>Cytophagales</taxon>
        <taxon>Hymenobacteraceae</taxon>
        <taxon>Hymenobacter</taxon>
    </lineage>
</organism>
<dbReference type="Proteomes" id="UP000441336">
    <property type="component" value="Unassembled WGS sequence"/>
</dbReference>
<reference evidence="2 3" key="1">
    <citation type="submission" date="2019-12" db="EMBL/GenBank/DDBJ databases">
        <title>Hymenobacter sp. HMF4947 Genome sequencing and assembly.</title>
        <authorList>
            <person name="Kang H."/>
            <person name="Cha I."/>
            <person name="Kim H."/>
            <person name="Joh K."/>
        </authorList>
    </citation>
    <scope>NUCLEOTIDE SEQUENCE [LARGE SCALE GENOMIC DNA]</scope>
    <source>
        <strain evidence="2 3">HMF4947</strain>
    </source>
</reference>
<dbReference type="Pfam" id="PF09912">
    <property type="entry name" value="DUF2141"/>
    <property type="match status" value="1"/>
</dbReference>
<evidence type="ECO:0000313" key="2">
    <source>
        <dbReference type="EMBL" id="MVN75991.1"/>
    </source>
</evidence>
<protein>
    <submittedName>
        <fullName evidence="2">DUF2141 domain-containing protein</fullName>
    </submittedName>
</protein>
<sequence length="153" mass="16323">MNALPLAALLLGSLTLGATVPAPSPAPAVATQKVTLLIADLASTQSVVKLNFYNDPETFLKSGQHALHLEVRPEGKNDIALPVDLAPGEWAVALSQDTNNNDKLDKNFLGIPTEPFAFPNNIKPRLAAPTFQECKFTVTGPGQVVNIVTWNNL</sequence>
<proteinExistence type="predicted"/>
<dbReference type="AlphaFoldDB" id="A0A7K1TCT0"/>
<feature type="chain" id="PRO_5029830165" evidence="1">
    <location>
        <begin position="19"/>
        <end position="153"/>
    </location>
</feature>
<evidence type="ECO:0000313" key="3">
    <source>
        <dbReference type="Proteomes" id="UP000441336"/>
    </source>
</evidence>
<dbReference type="RefSeq" id="WP_157563328.1">
    <property type="nucleotide sequence ID" value="NZ_WQKZ01000002.1"/>
</dbReference>
<dbReference type="EMBL" id="WQKZ01000002">
    <property type="protein sequence ID" value="MVN75991.1"/>
    <property type="molecule type" value="Genomic_DNA"/>
</dbReference>
<gene>
    <name evidence="2" type="ORF">GO988_06610</name>
</gene>
<name>A0A7K1TCT0_9BACT</name>
<evidence type="ECO:0000256" key="1">
    <source>
        <dbReference type="SAM" id="SignalP"/>
    </source>
</evidence>